<proteinExistence type="predicted"/>
<gene>
    <name evidence="2" type="ORF">PENARI_c018G01110</name>
</gene>
<dbReference type="OrthoDB" id="5089392at2759"/>
<dbReference type="RefSeq" id="XP_022485502.1">
    <property type="nucleotide sequence ID" value="XM_022634481.1"/>
</dbReference>
<protein>
    <submittedName>
        <fullName evidence="2">Uncharacterized protein</fullName>
    </submittedName>
</protein>
<feature type="compositionally biased region" description="Low complexity" evidence="1">
    <location>
        <begin position="34"/>
        <end position="46"/>
    </location>
</feature>
<evidence type="ECO:0000313" key="2">
    <source>
        <dbReference type="EMBL" id="OGE50053.1"/>
    </source>
</evidence>
<evidence type="ECO:0000313" key="3">
    <source>
        <dbReference type="Proteomes" id="UP000177622"/>
    </source>
</evidence>
<evidence type="ECO:0000256" key="1">
    <source>
        <dbReference type="SAM" id="MobiDB-lite"/>
    </source>
</evidence>
<feature type="compositionally biased region" description="Low complexity" evidence="1">
    <location>
        <begin position="8"/>
        <end position="26"/>
    </location>
</feature>
<dbReference type="EMBL" id="LXJU01000018">
    <property type="protein sequence ID" value="OGE50053.1"/>
    <property type="molecule type" value="Genomic_DNA"/>
</dbReference>
<keyword evidence="3" id="KW-1185">Reference proteome</keyword>
<feature type="compositionally biased region" description="Polar residues" evidence="1">
    <location>
        <begin position="85"/>
        <end position="100"/>
    </location>
</feature>
<accession>A0A1F5L9Z5</accession>
<organism evidence="2 3">
    <name type="scientific">Penicillium arizonense</name>
    <dbReference type="NCBI Taxonomy" id="1835702"/>
    <lineage>
        <taxon>Eukaryota</taxon>
        <taxon>Fungi</taxon>
        <taxon>Dikarya</taxon>
        <taxon>Ascomycota</taxon>
        <taxon>Pezizomycotina</taxon>
        <taxon>Eurotiomycetes</taxon>
        <taxon>Eurotiomycetidae</taxon>
        <taxon>Eurotiales</taxon>
        <taxon>Aspergillaceae</taxon>
        <taxon>Penicillium</taxon>
    </lineage>
</organism>
<reference evidence="2 3" key="1">
    <citation type="journal article" date="2016" name="Sci. Rep.">
        <title>Penicillium arizonense, a new, genome sequenced fungal species, reveals a high chemical diversity in secreted metabolites.</title>
        <authorList>
            <person name="Grijseels S."/>
            <person name="Nielsen J.C."/>
            <person name="Randelovic M."/>
            <person name="Nielsen J."/>
            <person name="Nielsen K.F."/>
            <person name="Workman M."/>
            <person name="Frisvad J.C."/>
        </authorList>
    </citation>
    <scope>NUCLEOTIDE SEQUENCE [LARGE SCALE GENOMIC DNA]</scope>
    <source>
        <strain evidence="2 3">CBS 141311</strain>
    </source>
</reference>
<sequence>MHSSSYPKRSLSQASTSSTSSRTSQHSQKKRDGSSSLSSKIFLSKSPAPIDIPKSRSCQDSTISQAQDISRSYPDFSYFPDHQYHSTSPTEMSPTISSPRSPKRDFATKQGTTSVRKDYRRYSGTVNHYGRHSNDWLFGGFSVRETVREGIEKLRGSDKDS</sequence>
<comment type="caution">
    <text evidence="2">The sequence shown here is derived from an EMBL/GenBank/DDBJ whole genome shotgun (WGS) entry which is preliminary data.</text>
</comment>
<dbReference type="AlphaFoldDB" id="A0A1F5L9Z5"/>
<dbReference type="Proteomes" id="UP000177622">
    <property type="component" value="Unassembled WGS sequence"/>
</dbReference>
<feature type="region of interest" description="Disordered" evidence="1">
    <location>
        <begin position="1"/>
        <end position="114"/>
    </location>
</feature>
<name>A0A1F5L9Z5_PENAI</name>
<feature type="compositionally biased region" description="Polar residues" evidence="1">
    <location>
        <begin position="56"/>
        <end position="70"/>
    </location>
</feature>
<dbReference type="GeneID" id="34579215"/>